<sequence length="124" mass="13703">MFSNPFSATVTILGSITVSSSHMGGMQPISTCKTIQRKTLISMMLGKMLASIAAWIWFRLPAAMFEIVQHASFRTASFVELSSCRIEGKALQFRISCVWVSLPVTMLPTARNAAETTLLWLCLQ</sequence>
<keyword evidence="1" id="KW-1133">Transmembrane helix</keyword>
<dbReference type="Proteomes" id="UP000075883">
    <property type="component" value="Unassembled WGS sequence"/>
</dbReference>
<dbReference type="AlphaFoldDB" id="A0A182M4E8"/>
<dbReference type="VEuPathDB" id="VectorBase:ACUA009217"/>
<protein>
    <submittedName>
        <fullName evidence="2">Uncharacterized protein</fullName>
    </submittedName>
</protein>
<organism evidence="2 3">
    <name type="scientific">Anopheles culicifacies</name>
    <dbReference type="NCBI Taxonomy" id="139723"/>
    <lineage>
        <taxon>Eukaryota</taxon>
        <taxon>Metazoa</taxon>
        <taxon>Ecdysozoa</taxon>
        <taxon>Arthropoda</taxon>
        <taxon>Hexapoda</taxon>
        <taxon>Insecta</taxon>
        <taxon>Pterygota</taxon>
        <taxon>Neoptera</taxon>
        <taxon>Endopterygota</taxon>
        <taxon>Diptera</taxon>
        <taxon>Nematocera</taxon>
        <taxon>Culicoidea</taxon>
        <taxon>Culicidae</taxon>
        <taxon>Anophelinae</taxon>
        <taxon>Anopheles</taxon>
        <taxon>culicifacies species complex</taxon>
    </lineage>
</organism>
<evidence type="ECO:0000256" key="1">
    <source>
        <dbReference type="SAM" id="Phobius"/>
    </source>
</evidence>
<evidence type="ECO:0000313" key="3">
    <source>
        <dbReference type="Proteomes" id="UP000075883"/>
    </source>
</evidence>
<dbReference type="EMBL" id="AXCM01000076">
    <property type="status" value="NOT_ANNOTATED_CDS"/>
    <property type="molecule type" value="Genomic_DNA"/>
</dbReference>
<keyword evidence="1" id="KW-0812">Transmembrane</keyword>
<reference evidence="3" key="1">
    <citation type="submission" date="2013-09" db="EMBL/GenBank/DDBJ databases">
        <title>The Genome Sequence of Anopheles culicifacies species A.</title>
        <authorList>
            <consortium name="The Broad Institute Genomics Platform"/>
            <person name="Neafsey D.E."/>
            <person name="Besansky N."/>
            <person name="Howell P."/>
            <person name="Walton C."/>
            <person name="Young S.K."/>
            <person name="Zeng Q."/>
            <person name="Gargeya S."/>
            <person name="Fitzgerald M."/>
            <person name="Haas B."/>
            <person name="Abouelleil A."/>
            <person name="Allen A.W."/>
            <person name="Alvarado L."/>
            <person name="Arachchi H.M."/>
            <person name="Berlin A.M."/>
            <person name="Chapman S.B."/>
            <person name="Gainer-Dewar J."/>
            <person name="Goldberg J."/>
            <person name="Griggs A."/>
            <person name="Gujja S."/>
            <person name="Hansen M."/>
            <person name="Howarth C."/>
            <person name="Imamovic A."/>
            <person name="Ireland A."/>
            <person name="Larimer J."/>
            <person name="McCowan C."/>
            <person name="Murphy C."/>
            <person name="Pearson M."/>
            <person name="Poon T.W."/>
            <person name="Priest M."/>
            <person name="Roberts A."/>
            <person name="Saif S."/>
            <person name="Shea T."/>
            <person name="Sisk P."/>
            <person name="Sykes S."/>
            <person name="Wortman J."/>
            <person name="Nusbaum C."/>
            <person name="Birren B."/>
        </authorList>
    </citation>
    <scope>NUCLEOTIDE SEQUENCE [LARGE SCALE GENOMIC DNA]</scope>
    <source>
        <strain evidence="3">A-37</strain>
    </source>
</reference>
<proteinExistence type="predicted"/>
<dbReference type="EnsemblMetazoa" id="ACUA009217-RA">
    <property type="protein sequence ID" value="ACUA009217-PA"/>
    <property type="gene ID" value="ACUA009217"/>
</dbReference>
<keyword evidence="1" id="KW-0472">Membrane</keyword>
<reference evidence="2" key="2">
    <citation type="submission" date="2020-05" db="UniProtKB">
        <authorList>
            <consortium name="EnsemblMetazoa"/>
        </authorList>
    </citation>
    <scope>IDENTIFICATION</scope>
    <source>
        <strain evidence="2">A-37</strain>
    </source>
</reference>
<evidence type="ECO:0000313" key="2">
    <source>
        <dbReference type="EnsemblMetazoa" id="ACUA009217-PA"/>
    </source>
</evidence>
<feature type="transmembrane region" description="Helical" evidence="1">
    <location>
        <begin position="39"/>
        <end position="58"/>
    </location>
</feature>
<name>A0A182M4E8_9DIPT</name>
<accession>A0A182M4E8</accession>
<keyword evidence="3" id="KW-1185">Reference proteome</keyword>